<dbReference type="GO" id="GO:0005524">
    <property type="term" value="F:ATP binding"/>
    <property type="evidence" value="ECO:0007669"/>
    <property type="project" value="InterPro"/>
</dbReference>
<dbReference type="AlphaFoldDB" id="A0A225DAZ0"/>
<dbReference type="Gene3D" id="3.40.50.300">
    <property type="entry name" value="P-loop containing nucleotide triphosphate hydrolases"/>
    <property type="match status" value="2"/>
</dbReference>
<name>A0A225DAZ0_9BACT</name>
<evidence type="ECO:0000259" key="2">
    <source>
        <dbReference type="Pfam" id="PF13304"/>
    </source>
</evidence>
<feature type="region of interest" description="Disordered" evidence="1">
    <location>
        <begin position="1"/>
        <end position="24"/>
    </location>
</feature>
<protein>
    <submittedName>
        <fullName evidence="4">Putative ATP binding protein SugR</fullName>
    </submittedName>
</protein>
<gene>
    <name evidence="4" type="ORF">FRUB_10437</name>
</gene>
<feature type="domain" description="Rad50/SbcC-type AAA" evidence="3">
    <location>
        <begin position="33"/>
        <end position="78"/>
    </location>
</feature>
<evidence type="ECO:0000313" key="5">
    <source>
        <dbReference type="Proteomes" id="UP000214646"/>
    </source>
</evidence>
<evidence type="ECO:0000313" key="4">
    <source>
        <dbReference type="EMBL" id="OWK34466.1"/>
    </source>
</evidence>
<accession>A0A225DAZ0</accession>
<dbReference type="Proteomes" id="UP000214646">
    <property type="component" value="Unassembled WGS sequence"/>
</dbReference>
<comment type="caution">
    <text evidence="4">The sequence shown here is derived from an EMBL/GenBank/DDBJ whole genome shotgun (WGS) entry which is preliminary data.</text>
</comment>
<dbReference type="PANTHER" id="PTHR43581">
    <property type="entry name" value="ATP/GTP PHOSPHATASE"/>
    <property type="match status" value="1"/>
</dbReference>
<dbReference type="InterPro" id="IPR003959">
    <property type="entry name" value="ATPase_AAA_core"/>
</dbReference>
<dbReference type="Pfam" id="PF13476">
    <property type="entry name" value="AAA_23"/>
    <property type="match status" value="1"/>
</dbReference>
<dbReference type="GO" id="GO:0006302">
    <property type="term" value="P:double-strand break repair"/>
    <property type="evidence" value="ECO:0007669"/>
    <property type="project" value="InterPro"/>
</dbReference>
<dbReference type="InterPro" id="IPR027417">
    <property type="entry name" value="P-loop_NTPase"/>
</dbReference>
<dbReference type="Pfam" id="PF13304">
    <property type="entry name" value="AAA_21"/>
    <property type="match status" value="1"/>
</dbReference>
<evidence type="ECO:0000256" key="1">
    <source>
        <dbReference type="SAM" id="MobiDB-lite"/>
    </source>
</evidence>
<dbReference type="GO" id="GO:0016887">
    <property type="term" value="F:ATP hydrolysis activity"/>
    <property type="evidence" value="ECO:0007669"/>
    <property type="project" value="InterPro"/>
</dbReference>
<evidence type="ECO:0000259" key="3">
    <source>
        <dbReference type="Pfam" id="PF13476"/>
    </source>
</evidence>
<sequence length="464" mass="52345">MSANRSANDSVPEMESLPETHESTTPLPGYFLSLEIEYVRCFGEKQTVDLSDGAGKPARWTILFGLNGTGKTTILQSLVGFELVNSYGRDGSTKILQMRFFRRDHVKGYLSFCRLRANRLAIWTTGIAVTKAISDAPVRSYNYNFKLSESGVMSGWSWVSGSNRFGPHVCYGYGAGRRVGTTSFDESSSYDPTSNLFSDAVELRDPVAWALRTKYALNKSSDPASRQRFEHMKDLLLGILPEVEGVRLTSSGGTKPIPRVEFKTPIGWIPFRQLGYGHQTLITWVIDLFTRMTERYPGSSNPLSEPAIVLIDEIDLHLHPKWQRKIMRSLSERFTNTQFIATTQSPLIAQAATDANLVALRREGDRVIIDNEVDTIRGWRIDQILTSDLFGLETARPPQIEQLIIQRRQLLTKPRITKVDLQRLKAIEAEIGDMPMGETTQEFQERRYLRKLLERLSTSSGDPG</sequence>
<dbReference type="SUPFAM" id="SSF52540">
    <property type="entry name" value="P-loop containing nucleoside triphosphate hydrolases"/>
    <property type="match status" value="1"/>
</dbReference>
<dbReference type="InterPro" id="IPR051396">
    <property type="entry name" value="Bact_Antivir_Def_Nuclease"/>
</dbReference>
<feature type="domain" description="ATPase AAA-type core" evidence="2">
    <location>
        <begin position="267"/>
        <end position="348"/>
    </location>
</feature>
<dbReference type="PANTHER" id="PTHR43581:SF2">
    <property type="entry name" value="EXCINUCLEASE ATPASE SUBUNIT"/>
    <property type="match status" value="1"/>
</dbReference>
<keyword evidence="5" id="KW-1185">Reference proteome</keyword>
<dbReference type="EMBL" id="NIDE01000020">
    <property type="protein sequence ID" value="OWK34466.1"/>
    <property type="molecule type" value="Genomic_DNA"/>
</dbReference>
<reference evidence="5" key="1">
    <citation type="submission" date="2017-06" db="EMBL/GenBank/DDBJ databases">
        <title>Genome analysis of Fimbriiglobus ruber SP5, the first member of the order Planctomycetales with confirmed chitinolytic capability.</title>
        <authorList>
            <person name="Ravin N.V."/>
            <person name="Rakitin A.L."/>
            <person name="Ivanova A.A."/>
            <person name="Beletsky A.V."/>
            <person name="Kulichevskaya I.S."/>
            <person name="Mardanov A.V."/>
            <person name="Dedysh S.N."/>
        </authorList>
    </citation>
    <scope>NUCLEOTIDE SEQUENCE [LARGE SCALE GENOMIC DNA]</scope>
    <source>
        <strain evidence="5">SP5</strain>
    </source>
</reference>
<proteinExistence type="predicted"/>
<organism evidence="4 5">
    <name type="scientific">Fimbriiglobus ruber</name>
    <dbReference type="NCBI Taxonomy" id="1908690"/>
    <lineage>
        <taxon>Bacteria</taxon>
        <taxon>Pseudomonadati</taxon>
        <taxon>Planctomycetota</taxon>
        <taxon>Planctomycetia</taxon>
        <taxon>Gemmatales</taxon>
        <taxon>Gemmataceae</taxon>
        <taxon>Fimbriiglobus</taxon>
    </lineage>
</organism>
<dbReference type="InterPro" id="IPR038729">
    <property type="entry name" value="Rad50/SbcC_AAA"/>
</dbReference>